<organism evidence="1 2">
    <name type="scientific">Araneus ventricosus</name>
    <name type="common">Orbweaver spider</name>
    <name type="synonym">Epeira ventricosa</name>
    <dbReference type="NCBI Taxonomy" id="182803"/>
    <lineage>
        <taxon>Eukaryota</taxon>
        <taxon>Metazoa</taxon>
        <taxon>Ecdysozoa</taxon>
        <taxon>Arthropoda</taxon>
        <taxon>Chelicerata</taxon>
        <taxon>Arachnida</taxon>
        <taxon>Araneae</taxon>
        <taxon>Araneomorphae</taxon>
        <taxon>Entelegynae</taxon>
        <taxon>Araneoidea</taxon>
        <taxon>Araneidae</taxon>
        <taxon>Araneus</taxon>
    </lineage>
</organism>
<gene>
    <name evidence="1" type="ORF">AVEN_61963_1</name>
</gene>
<proteinExistence type="predicted"/>
<comment type="caution">
    <text evidence="1">The sequence shown here is derived from an EMBL/GenBank/DDBJ whole genome shotgun (WGS) entry which is preliminary data.</text>
</comment>
<evidence type="ECO:0000313" key="1">
    <source>
        <dbReference type="EMBL" id="GBN44861.1"/>
    </source>
</evidence>
<dbReference type="Proteomes" id="UP000499080">
    <property type="component" value="Unassembled WGS sequence"/>
</dbReference>
<evidence type="ECO:0000313" key="2">
    <source>
        <dbReference type="Proteomes" id="UP000499080"/>
    </source>
</evidence>
<sequence length="100" mass="11977">MTVSLKDRALYEAFFARTVIVRQLREDIPDIEGFKKRLWSDVCIWFEEDDINSKSRVYLTENLAEGGKKLLRRQWRMWLQHCRKRQAVLGNVECGEFPEL</sequence>
<dbReference type="EMBL" id="BGPR01010207">
    <property type="protein sequence ID" value="GBN44861.1"/>
    <property type="molecule type" value="Genomic_DNA"/>
</dbReference>
<reference evidence="1 2" key="1">
    <citation type="journal article" date="2019" name="Sci. Rep.">
        <title>Orb-weaving spider Araneus ventricosus genome elucidates the spidroin gene catalogue.</title>
        <authorList>
            <person name="Kono N."/>
            <person name="Nakamura H."/>
            <person name="Ohtoshi R."/>
            <person name="Moran D.A.P."/>
            <person name="Shinohara A."/>
            <person name="Yoshida Y."/>
            <person name="Fujiwara M."/>
            <person name="Mori M."/>
            <person name="Tomita M."/>
            <person name="Arakawa K."/>
        </authorList>
    </citation>
    <scope>NUCLEOTIDE SEQUENCE [LARGE SCALE GENOMIC DNA]</scope>
</reference>
<accession>A0A4Y2P0N5</accession>
<dbReference type="AlphaFoldDB" id="A0A4Y2P0N5"/>
<keyword evidence="2" id="KW-1185">Reference proteome</keyword>
<name>A0A4Y2P0N5_ARAVE</name>
<protein>
    <submittedName>
        <fullName evidence="1">Uncharacterized protein</fullName>
    </submittedName>
</protein>